<feature type="region of interest" description="Disordered" evidence="1">
    <location>
        <begin position="121"/>
        <end position="140"/>
    </location>
</feature>
<feature type="compositionally biased region" description="Polar residues" evidence="1">
    <location>
        <begin position="121"/>
        <end position="132"/>
    </location>
</feature>
<sequence>MFRRSRPFTAARLTRWLEAPLTTACSCLMGMVLLAMLCLGQPAVPAFADTAPSGASVGVERSGEVAALLRVTGKAHALEVRVGRPALIKFTGGHAALPVPNAVFPGVERTPSRAVVSGYGATSASRASTNQPRAPPTIAA</sequence>
<gene>
    <name evidence="2" type="ORF">ACFOJ9_17410</name>
</gene>
<dbReference type="RefSeq" id="WP_378980173.1">
    <property type="nucleotide sequence ID" value="NZ_JBHRVD010000001.1"/>
</dbReference>
<evidence type="ECO:0000313" key="2">
    <source>
        <dbReference type="EMBL" id="MFC3323547.1"/>
    </source>
</evidence>
<evidence type="ECO:0000256" key="1">
    <source>
        <dbReference type="SAM" id="MobiDB-lite"/>
    </source>
</evidence>
<organism evidence="2 3">
    <name type="scientific">Mesorhizobium cantuariense</name>
    <dbReference type="NCBI Taxonomy" id="1300275"/>
    <lineage>
        <taxon>Bacteria</taxon>
        <taxon>Pseudomonadati</taxon>
        <taxon>Pseudomonadota</taxon>
        <taxon>Alphaproteobacteria</taxon>
        <taxon>Hyphomicrobiales</taxon>
        <taxon>Phyllobacteriaceae</taxon>
        <taxon>Mesorhizobium</taxon>
    </lineage>
</organism>
<name>A0ABV7MNS0_9HYPH</name>
<dbReference type="EMBL" id="JBHRVD010000001">
    <property type="protein sequence ID" value="MFC3323547.1"/>
    <property type="molecule type" value="Genomic_DNA"/>
</dbReference>
<protein>
    <submittedName>
        <fullName evidence="2">Uncharacterized protein</fullName>
    </submittedName>
</protein>
<proteinExistence type="predicted"/>
<accession>A0ABV7MNS0</accession>
<dbReference type="Proteomes" id="UP001595648">
    <property type="component" value="Unassembled WGS sequence"/>
</dbReference>
<reference evidence="3" key="1">
    <citation type="journal article" date="2019" name="Int. J. Syst. Evol. Microbiol.">
        <title>The Global Catalogue of Microorganisms (GCM) 10K type strain sequencing project: providing services to taxonomists for standard genome sequencing and annotation.</title>
        <authorList>
            <consortium name="The Broad Institute Genomics Platform"/>
            <consortium name="The Broad Institute Genome Sequencing Center for Infectious Disease"/>
            <person name="Wu L."/>
            <person name="Ma J."/>
        </authorList>
    </citation>
    <scope>NUCLEOTIDE SEQUENCE [LARGE SCALE GENOMIC DNA]</scope>
    <source>
        <strain evidence="3">ICMP 19515</strain>
    </source>
</reference>
<evidence type="ECO:0000313" key="3">
    <source>
        <dbReference type="Proteomes" id="UP001595648"/>
    </source>
</evidence>
<comment type="caution">
    <text evidence="2">The sequence shown here is derived from an EMBL/GenBank/DDBJ whole genome shotgun (WGS) entry which is preliminary data.</text>
</comment>
<keyword evidence="3" id="KW-1185">Reference proteome</keyword>